<protein>
    <recommendedName>
        <fullName evidence="3">Carboxypeptidase-like regulatory domain-containing protein</fullName>
    </recommendedName>
</protein>
<proteinExistence type="predicted"/>
<dbReference type="RefSeq" id="WP_071504033.1">
    <property type="nucleotide sequence ID" value="NZ_MORL01000007.1"/>
</dbReference>
<dbReference type="AlphaFoldDB" id="A0A1S2VHZ0"/>
<reference evidence="1 2" key="1">
    <citation type="submission" date="2016-10" db="EMBL/GenBank/DDBJ databases">
        <title>Arsenicibacter rosenii gen. nov., sp. nov., an efficient arsenic-methylating bacterium isolated from an arsenic-contaminated paddy soil.</title>
        <authorList>
            <person name="Huang K."/>
        </authorList>
    </citation>
    <scope>NUCLEOTIDE SEQUENCE [LARGE SCALE GENOMIC DNA]</scope>
    <source>
        <strain evidence="1 2">SM-1</strain>
    </source>
</reference>
<name>A0A1S2VHZ0_9BACT</name>
<evidence type="ECO:0000313" key="1">
    <source>
        <dbReference type="EMBL" id="OIN58362.1"/>
    </source>
</evidence>
<dbReference type="Proteomes" id="UP000181790">
    <property type="component" value="Unassembled WGS sequence"/>
</dbReference>
<sequence>MRYLQILILLLPGLWGSIESGYAQGKYVIGTVIDRNDSKGVDKGTVTNKRTRQRVRTNTAGRFFITALAGDSLIFTHQAYGSVGIKWDGADNPVINARPLPKLPDRVYELKEVTITAKRYEEVKREIQQELMAPVASRKVTGEQAFDRVADGAGITLLYELFSKRAKGERKAAALMQEYKRHKLAMERLRLLIEQATSITAAETDAFVAFCDLNDDYLLVAEDYDLIVTLQNRERLYRVGYRNVPSRSRIKADPESN</sequence>
<dbReference type="EMBL" id="MORL01000007">
    <property type="protein sequence ID" value="OIN58362.1"/>
    <property type="molecule type" value="Genomic_DNA"/>
</dbReference>
<organism evidence="1 2">
    <name type="scientific">Arsenicibacter rosenii</name>
    <dbReference type="NCBI Taxonomy" id="1750698"/>
    <lineage>
        <taxon>Bacteria</taxon>
        <taxon>Pseudomonadati</taxon>
        <taxon>Bacteroidota</taxon>
        <taxon>Cytophagia</taxon>
        <taxon>Cytophagales</taxon>
        <taxon>Spirosomataceae</taxon>
        <taxon>Arsenicibacter</taxon>
    </lineage>
</organism>
<evidence type="ECO:0000313" key="2">
    <source>
        <dbReference type="Proteomes" id="UP000181790"/>
    </source>
</evidence>
<dbReference type="InterPro" id="IPR008969">
    <property type="entry name" value="CarboxyPept-like_regulatory"/>
</dbReference>
<dbReference type="OrthoDB" id="1116175at2"/>
<gene>
    <name evidence="1" type="ORF">BLX24_15325</name>
</gene>
<comment type="caution">
    <text evidence="1">The sequence shown here is derived from an EMBL/GenBank/DDBJ whole genome shotgun (WGS) entry which is preliminary data.</text>
</comment>
<keyword evidence="2" id="KW-1185">Reference proteome</keyword>
<evidence type="ECO:0008006" key="3">
    <source>
        <dbReference type="Google" id="ProtNLM"/>
    </source>
</evidence>
<accession>A0A1S2VHZ0</accession>
<dbReference type="SUPFAM" id="SSF49464">
    <property type="entry name" value="Carboxypeptidase regulatory domain-like"/>
    <property type="match status" value="1"/>
</dbReference>